<dbReference type="InterPro" id="IPR006860">
    <property type="entry name" value="FecR"/>
</dbReference>
<name>A0ABT5J6F2_RHOTP</name>
<dbReference type="PANTHER" id="PTHR30273:SF2">
    <property type="entry name" value="PROTEIN FECR"/>
    <property type="match status" value="1"/>
</dbReference>
<protein>
    <submittedName>
        <fullName evidence="3">FecR family protein</fullName>
    </submittedName>
</protein>
<evidence type="ECO:0000259" key="1">
    <source>
        <dbReference type="Pfam" id="PF04773"/>
    </source>
</evidence>
<comment type="caution">
    <text evidence="3">The sequence shown here is derived from an EMBL/GenBank/DDBJ whole genome shotgun (WGS) entry which is preliminary data.</text>
</comment>
<dbReference type="PANTHER" id="PTHR30273">
    <property type="entry name" value="PERIPLASMIC SIGNAL SENSOR AND SIGMA FACTOR ACTIVATOR FECR-RELATED"/>
    <property type="match status" value="1"/>
</dbReference>
<dbReference type="InterPro" id="IPR032623">
    <property type="entry name" value="FecR_N"/>
</dbReference>
<dbReference type="RefSeq" id="WP_272775713.1">
    <property type="nucleotide sequence ID" value="NZ_JAQQLI010000004.1"/>
</dbReference>
<sequence>MLDAKSGIDGDVFDEAAAWFARRDAAPPSDADERAFAAWMADPAHRAAYAAVERVWREAGGMPHPIAPAAPRQGRAIAGLAIAASLLIAVVVALDMPTRWAADVMTATGETRTVTLADGTAVTLDTASALAVDYDAGRRGVRLLRGAAVFAVARDTARPFEVEAAGGLVRALGTEFVVRLEAGGALVTDLESRIGVSFPQSATPVTLSPGEQIAYASGNGLGAVATVDPGSVTAWRRGKLIVVDRPLGGVIRELNRYHVGTIKIVDPAIDQRRVSGVFEIHDPVAVVDSLEASLGLRSTRLSDYVILLHR</sequence>
<feature type="domain" description="FecR N-terminal" evidence="2">
    <location>
        <begin position="14"/>
        <end position="55"/>
    </location>
</feature>
<reference evidence="3" key="1">
    <citation type="journal article" date="2023" name="Microbiol Resour">
        <title>Genome Sequences of Rhodoplanes serenus and Two Thermotolerant Strains, Rhodoplanes tepidamans and 'Rhodoplanes cryptolactis,' Further Refine the Genus.</title>
        <authorList>
            <person name="Rayyan A.A."/>
            <person name="Kyndt J.A."/>
        </authorList>
    </citation>
    <scope>NUCLEOTIDE SEQUENCE</scope>
    <source>
        <strain evidence="3">DSM 9987</strain>
    </source>
</reference>
<reference evidence="3" key="2">
    <citation type="submission" date="2023-02" db="EMBL/GenBank/DDBJ databases">
        <authorList>
            <person name="Rayyan A."/>
            <person name="Meyer T."/>
            <person name="Kyndt J.A."/>
        </authorList>
    </citation>
    <scope>NUCLEOTIDE SEQUENCE</scope>
    <source>
        <strain evidence="3">DSM 9987</strain>
    </source>
</reference>
<evidence type="ECO:0000313" key="4">
    <source>
        <dbReference type="Proteomes" id="UP001165652"/>
    </source>
</evidence>
<dbReference type="Pfam" id="PF16220">
    <property type="entry name" value="DUF4880"/>
    <property type="match status" value="1"/>
</dbReference>
<keyword evidence="4" id="KW-1185">Reference proteome</keyword>
<dbReference type="PIRSF" id="PIRSF018266">
    <property type="entry name" value="FecR"/>
    <property type="match status" value="1"/>
</dbReference>
<organism evidence="3 4">
    <name type="scientific">Rhodoplanes tepidamans</name>
    <name type="common">Rhodoplanes cryptolactis</name>
    <dbReference type="NCBI Taxonomy" id="200616"/>
    <lineage>
        <taxon>Bacteria</taxon>
        <taxon>Pseudomonadati</taxon>
        <taxon>Pseudomonadota</taxon>
        <taxon>Alphaproteobacteria</taxon>
        <taxon>Hyphomicrobiales</taxon>
        <taxon>Nitrobacteraceae</taxon>
        <taxon>Rhodoplanes</taxon>
    </lineage>
</organism>
<gene>
    <name evidence="3" type="ORF">PQJ73_04140</name>
</gene>
<dbReference type="Gene3D" id="3.55.50.30">
    <property type="match status" value="1"/>
</dbReference>
<dbReference type="InterPro" id="IPR012373">
    <property type="entry name" value="Ferrdict_sens_TM"/>
</dbReference>
<evidence type="ECO:0000313" key="3">
    <source>
        <dbReference type="EMBL" id="MDC7784864.1"/>
    </source>
</evidence>
<dbReference type="EMBL" id="JAQQLI010000004">
    <property type="protein sequence ID" value="MDC7784864.1"/>
    <property type="molecule type" value="Genomic_DNA"/>
</dbReference>
<dbReference type="Gene3D" id="2.60.120.1440">
    <property type="match status" value="1"/>
</dbReference>
<feature type="domain" description="FecR protein" evidence="1">
    <location>
        <begin position="103"/>
        <end position="189"/>
    </location>
</feature>
<proteinExistence type="predicted"/>
<accession>A0ABT5J6F2</accession>
<dbReference type="Pfam" id="PF04773">
    <property type="entry name" value="FecR"/>
    <property type="match status" value="1"/>
</dbReference>
<evidence type="ECO:0000259" key="2">
    <source>
        <dbReference type="Pfam" id="PF16220"/>
    </source>
</evidence>
<dbReference type="Proteomes" id="UP001165652">
    <property type="component" value="Unassembled WGS sequence"/>
</dbReference>